<keyword evidence="2 3" id="KW-0040">ANK repeat</keyword>
<dbReference type="SUPFAM" id="SSF48403">
    <property type="entry name" value="Ankyrin repeat"/>
    <property type="match status" value="1"/>
</dbReference>
<evidence type="ECO:0000256" key="2">
    <source>
        <dbReference type="ARBA" id="ARBA00023043"/>
    </source>
</evidence>
<gene>
    <name evidence="4" type="ORF">H0264_35810</name>
</gene>
<dbReference type="InterPro" id="IPR036770">
    <property type="entry name" value="Ankyrin_rpt-contain_sf"/>
</dbReference>
<evidence type="ECO:0000313" key="5">
    <source>
        <dbReference type="Proteomes" id="UP000515512"/>
    </source>
</evidence>
<proteinExistence type="predicted"/>
<protein>
    <submittedName>
        <fullName evidence="4">Ankyrin repeat domain-containing protein</fullName>
    </submittedName>
</protein>
<name>A0A7D6VIN1_9NOCA</name>
<dbReference type="Gene3D" id="1.25.40.20">
    <property type="entry name" value="Ankyrin repeat-containing domain"/>
    <property type="match status" value="2"/>
</dbReference>
<feature type="repeat" description="ANK" evidence="3">
    <location>
        <begin position="40"/>
        <end position="72"/>
    </location>
</feature>
<dbReference type="KEGG" id="nhu:H0264_35810"/>
<evidence type="ECO:0000313" key="4">
    <source>
        <dbReference type="EMBL" id="QLY30430.1"/>
    </source>
</evidence>
<keyword evidence="5" id="KW-1185">Reference proteome</keyword>
<dbReference type="EMBL" id="CP059399">
    <property type="protein sequence ID" value="QLY30430.1"/>
    <property type="molecule type" value="Genomic_DNA"/>
</dbReference>
<dbReference type="RefSeq" id="WP_181581628.1">
    <property type="nucleotide sequence ID" value="NZ_CP059399.1"/>
</dbReference>
<dbReference type="PANTHER" id="PTHR24171">
    <property type="entry name" value="ANKYRIN REPEAT DOMAIN-CONTAINING PROTEIN 39-RELATED"/>
    <property type="match status" value="1"/>
</dbReference>
<dbReference type="InterPro" id="IPR002110">
    <property type="entry name" value="Ankyrin_rpt"/>
</dbReference>
<evidence type="ECO:0000256" key="3">
    <source>
        <dbReference type="PROSITE-ProRule" id="PRU00023"/>
    </source>
</evidence>
<keyword evidence="1" id="KW-0677">Repeat</keyword>
<feature type="repeat" description="ANK" evidence="3">
    <location>
        <begin position="151"/>
        <end position="183"/>
    </location>
</feature>
<dbReference type="PROSITE" id="PS50088">
    <property type="entry name" value="ANK_REPEAT"/>
    <property type="match status" value="3"/>
</dbReference>
<reference evidence="4 5" key="1">
    <citation type="submission" date="2020-07" db="EMBL/GenBank/DDBJ databases">
        <authorList>
            <person name="Zhuang K."/>
            <person name="Ran Y."/>
        </authorList>
    </citation>
    <scope>NUCLEOTIDE SEQUENCE [LARGE SCALE GENOMIC DNA]</scope>
    <source>
        <strain evidence="4 5">WCH-YHL-001</strain>
    </source>
</reference>
<dbReference type="SMART" id="SM00248">
    <property type="entry name" value="ANK"/>
    <property type="match status" value="4"/>
</dbReference>
<dbReference type="Pfam" id="PF12796">
    <property type="entry name" value="Ank_2"/>
    <property type="match status" value="1"/>
</dbReference>
<dbReference type="PANTHER" id="PTHR24171:SF9">
    <property type="entry name" value="ANKYRIN REPEAT DOMAIN-CONTAINING PROTEIN 39"/>
    <property type="match status" value="1"/>
</dbReference>
<dbReference type="Pfam" id="PF00023">
    <property type="entry name" value="Ank"/>
    <property type="match status" value="1"/>
</dbReference>
<dbReference type="AlphaFoldDB" id="A0A7D6VIN1"/>
<feature type="repeat" description="ANK" evidence="3">
    <location>
        <begin position="114"/>
        <end position="150"/>
    </location>
</feature>
<sequence>MRFSRWRRTAQLYTAVLAQDQPRVRKLIAAGAAVDRCDAALRTPLYLAACRPDTEIIRMLVIAGADPNARSSFGDTPFYKALTSEAGTAETVALMREHGADARLMIDIRHTDDYDRTPLHYAAFDGHLPLQADLLDTLLALGSDIHARDHAGWTPLHAAAGSANPHAALTLLEAGAEVEATNFGRTSTDRAR</sequence>
<evidence type="ECO:0000256" key="1">
    <source>
        <dbReference type="ARBA" id="ARBA00022737"/>
    </source>
</evidence>
<accession>A0A7D6VIN1</accession>
<organism evidence="4 5">
    <name type="scientific">Nocardia huaxiensis</name>
    <dbReference type="NCBI Taxonomy" id="2755382"/>
    <lineage>
        <taxon>Bacteria</taxon>
        <taxon>Bacillati</taxon>
        <taxon>Actinomycetota</taxon>
        <taxon>Actinomycetes</taxon>
        <taxon>Mycobacteriales</taxon>
        <taxon>Nocardiaceae</taxon>
        <taxon>Nocardia</taxon>
    </lineage>
</organism>
<dbReference type="PROSITE" id="PS50297">
    <property type="entry name" value="ANK_REP_REGION"/>
    <property type="match status" value="3"/>
</dbReference>
<dbReference type="Proteomes" id="UP000515512">
    <property type="component" value="Chromosome"/>
</dbReference>